<proteinExistence type="predicted"/>
<dbReference type="AlphaFoldDB" id="A0A9N9ZH36"/>
<reference evidence="2 3" key="2">
    <citation type="submission" date="2021-10" db="EMBL/GenBank/DDBJ databases">
        <authorList>
            <person name="Piombo E."/>
        </authorList>
    </citation>
    <scope>NUCLEOTIDE SEQUENCE [LARGE SCALE GENOMIC DNA]</scope>
</reference>
<dbReference type="SUPFAM" id="SSF54909">
    <property type="entry name" value="Dimeric alpha+beta barrel"/>
    <property type="match status" value="1"/>
</dbReference>
<name>A0A9N9ZH36_9HYPO</name>
<protein>
    <recommendedName>
        <fullName evidence="1">ABM domain-containing protein</fullName>
    </recommendedName>
</protein>
<feature type="domain" description="ABM" evidence="1">
    <location>
        <begin position="8"/>
        <end position="81"/>
    </location>
</feature>
<evidence type="ECO:0000313" key="2">
    <source>
        <dbReference type="EMBL" id="CAH0055377.1"/>
    </source>
</evidence>
<dbReference type="OrthoDB" id="3830579at2759"/>
<dbReference type="EMBL" id="CABFOC020000056">
    <property type="protein sequence ID" value="CAH0055377.1"/>
    <property type="molecule type" value="Genomic_DNA"/>
</dbReference>
<dbReference type="InterPro" id="IPR007138">
    <property type="entry name" value="ABM_dom"/>
</dbReference>
<organism evidence="2 3">
    <name type="scientific">Clonostachys solani</name>
    <dbReference type="NCBI Taxonomy" id="160281"/>
    <lineage>
        <taxon>Eukaryota</taxon>
        <taxon>Fungi</taxon>
        <taxon>Dikarya</taxon>
        <taxon>Ascomycota</taxon>
        <taxon>Pezizomycotina</taxon>
        <taxon>Sordariomycetes</taxon>
        <taxon>Hypocreomycetidae</taxon>
        <taxon>Hypocreales</taxon>
        <taxon>Bionectriaceae</taxon>
        <taxon>Clonostachys</taxon>
    </lineage>
</organism>
<keyword evidence="3" id="KW-1185">Reference proteome</keyword>
<reference evidence="3" key="1">
    <citation type="submission" date="2019-06" db="EMBL/GenBank/DDBJ databases">
        <authorList>
            <person name="Broberg M."/>
        </authorList>
    </citation>
    <scope>NUCLEOTIDE SEQUENCE [LARGE SCALE GENOMIC DNA]</scope>
</reference>
<dbReference type="InterPro" id="IPR011008">
    <property type="entry name" value="Dimeric_a/b-barrel"/>
</dbReference>
<evidence type="ECO:0000259" key="1">
    <source>
        <dbReference type="Pfam" id="PF03992"/>
    </source>
</evidence>
<dbReference type="Gene3D" id="3.30.70.100">
    <property type="match status" value="1"/>
</dbReference>
<accession>A0A9N9ZH36</accession>
<gene>
    <name evidence="2" type="ORF">CSOL1703_00017479</name>
</gene>
<comment type="caution">
    <text evidence="2">The sequence shown here is derived from an EMBL/GenBank/DDBJ whole genome shotgun (WGS) entry which is preliminary data.</text>
</comment>
<dbReference type="Pfam" id="PF03992">
    <property type="entry name" value="ABM"/>
    <property type="match status" value="1"/>
</dbReference>
<dbReference type="Proteomes" id="UP000775872">
    <property type="component" value="Unassembled WGS sequence"/>
</dbReference>
<sequence>MGTPTTELAYITVKEGLEQDVLDKSTPAGQAFTYMVDMVIKAPGARETHWGPSIENPRQIWILVAWDDLQDHLNYRETETLAEVTRRLSPHVDIPAGYQICHVKPVLTPPFSISGYPVVEILSMCFPSDIDAATKKDVEKNFDLFIEKAIAPAGLSGGNSQGWTVETNVELQGEPGSSYCIYVATLAWESVEQHMQNRELDVFKENVHILRTLPSLTKLNAFHVKAKSVYSK</sequence>
<evidence type="ECO:0000313" key="3">
    <source>
        <dbReference type="Proteomes" id="UP000775872"/>
    </source>
</evidence>